<evidence type="ECO:0000313" key="1">
    <source>
        <dbReference type="EMBL" id="MFD0740251.1"/>
    </source>
</evidence>
<dbReference type="EMBL" id="JBHTIH010000007">
    <property type="protein sequence ID" value="MFD0740251.1"/>
    <property type="molecule type" value="Genomic_DNA"/>
</dbReference>
<name>A0ABW2YQG0_9GAMM</name>
<gene>
    <name evidence="1" type="ORF">ACFQZQ_13285</name>
</gene>
<dbReference type="SUPFAM" id="SSF143011">
    <property type="entry name" value="RelE-like"/>
    <property type="match status" value="1"/>
</dbReference>
<accession>A0ABW2YQG0</accession>
<dbReference type="PANTHER" id="PTHR41791">
    <property type="entry name" value="SSL7039 PROTEIN"/>
    <property type="match status" value="1"/>
</dbReference>
<dbReference type="InterPro" id="IPR035093">
    <property type="entry name" value="RelE/ParE_toxin_dom_sf"/>
</dbReference>
<dbReference type="Proteomes" id="UP001597090">
    <property type="component" value="Unassembled WGS sequence"/>
</dbReference>
<comment type="caution">
    <text evidence="1">The sequence shown here is derived from an EMBL/GenBank/DDBJ whole genome shotgun (WGS) entry which is preliminary data.</text>
</comment>
<dbReference type="PIRSF" id="PIRSF028744">
    <property type="entry name" value="Addict_mod_HI1419"/>
    <property type="match status" value="1"/>
</dbReference>
<reference evidence="2" key="1">
    <citation type="journal article" date="2019" name="Int. J. Syst. Evol. Microbiol.">
        <title>The Global Catalogue of Microorganisms (GCM) 10K type strain sequencing project: providing services to taxonomists for standard genome sequencing and annotation.</title>
        <authorList>
            <consortium name="The Broad Institute Genomics Platform"/>
            <consortium name="The Broad Institute Genome Sequencing Center for Infectious Disease"/>
            <person name="Wu L."/>
            <person name="Ma J."/>
        </authorList>
    </citation>
    <scope>NUCLEOTIDE SEQUENCE [LARGE SCALE GENOMIC DNA]</scope>
    <source>
        <strain evidence="2">CCUG 55491</strain>
    </source>
</reference>
<organism evidence="1 2">
    <name type="scientific">Lysobacter koreensis</name>
    <dbReference type="NCBI Taxonomy" id="266122"/>
    <lineage>
        <taxon>Bacteria</taxon>
        <taxon>Pseudomonadati</taxon>
        <taxon>Pseudomonadota</taxon>
        <taxon>Gammaproteobacteria</taxon>
        <taxon>Lysobacterales</taxon>
        <taxon>Lysobacteraceae</taxon>
        <taxon>Lysobacter</taxon>
    </lineage>
</organism>
<sequence length="95" mass="10715">MEIRRTQEFDKRLKKLADANAKTRIAITIQKMEDGNFGDSKSVGGGVIEARIHYGPGYRVYYTRYGQEIVVLLLCGDKASQPADITRAREMASEF</sequence>
<dbReference type="NCBIfam" id="TIGR02683">
    <property type="entry name" value="upstrm_HI1419"/>
    <property type="match status" value="1"/>
</dbReference>
<protein>
    <submittedName>
        <fullName evidence="1">Type II toxin-antitoxin system RelE/ParE family toxin</fullName>
    </submittedName>
</protein>
<keyword evidence="2" id="KW-1185">Reference proteome</keyword>
<proteinExistence type="predicted"/>
<dbReference type="RefSeq" id="WP_386813371.1">
    <property type="nucleotide sequence ID" value="NZ_JBHTIH010000007.1"/>
</dbReference>
<dbReference type="InterPro" id="IPR014056">
    <property type="entry name" value="TypeIITA-like_toxin_pred"/>
</dbReference>
<dbReference type="PANTHER" id="PTHR41791:SF1">
    <property type="entry name" value="SSL7039 PROTEIN"/>
    <property type="match status" value="1"/>
</dbReference>
<evidence type="ECO:0000313" key="2">
    <source>
        <dbReference type="Proteomes" id="UP001597090"/>
    </source>
</evidence>